<feature type="transmembrane region" description="Helical" evidence="1">
    <location>
        <begin position="96"/>
        <end position="116"/>
    </location>
</feature>
<evidence type="ECO:0000256" key="1">
    <source>
        <dbReference type="SAM" id="Phobius"/>
    </source>
</evidence>
<reference evidence="3" key="1">
    <citation type="submission" date="2014-12" db="EMBL/GenBank/DDBJ databases">
        <authorList>
            <person name="Salcher M.M."/>
        </authorList>
    </citation>
    <scope>NUCLEOTIDE SEQUENCE [LARGE SCALE GENOMIC DNA]</scope>
    <source>
        <strain evidence="3">MMS-10A-171</strain>
    </source>
</reference>
<protein>
    <submittedName>
        <fullName evidence="2">FixH family protein</fullName>
    </submittedName>
</protein>
<feature type="transmembrane region" description="Helical" evidence="1">
    <location>
        <begin position="35"/>
        <end position="53"/>
    </location>
</feature>
<gene>
    <name evidence="2" type="ORF">BN1209_1359</name>
</gene>
<dbReference type="STRING" id="1581680.BN1209_1359"/>
<dbReference type="Proteomes" id="UP000056322">
    <property type="component" value="Chromosome 1"/>
</dbReference>
<dbReference type="KEGG" id="mbac:BN1209_1359"/>
<dbReference type="EMBL" id="LN794158">
    <property type="protein sequence ID" value="CEN56396.1"/>
    <property type="molecule type" value="Genomic_DNA"/>
</dbReference>
<evidence type="ECO:0000313" key="2">
    <source>
        <dbReference type="EMBL" id="CEN56396.1"/>
    </source>
</evidence>
<dbReference type="AlphaFoldDB" id="A0A0B7IVP4"/>
<evidence type="ECO:0000313" key="3">
    <source>
        <dbReference type="Proteomes" id="UP000056322"/>
    </source>
</evidence>
<name>A0A0B7IVP4_9PROT</name>
<dbReference type="InterPro" id="IPR008620">
    <property type="entry name" value="FixH"/>
</dbReference>
<feature type="transmembrane region" description="Helical" evidence="1">
    <location>
        <begin position="12"/>
        <end position="28"/>
    </location>
</feature>
<organism evidence="2 3">
    <name type="scientific">Candidatus Methylopumilus turicensis</name>
    <dbReference type="NCBI Taxonomy" id="1581680"/>
    <lineage>
        <taxon>Bacteria</taxon>
        <taxon>Pseudomonadati</taxon>
        <taxon>Pseudomonadota</taxon>
        <taxon>Betaproteobacteria</taxon>
        <taxon>Nitrosomonadales</taxon>
        <taxon>Methylophilaceae</taxon>
        <taxon>Candidatus Methylopumilus</taxon>
    </lineage>
</organism>
<proteinExistence type="predicted"/>
<keyword evidence="1" id="KW-1133">Transmembrane helix</keyword>
<dbReference type="HOGENOM" id="CLU_091637_0_0_4"/>
<keyword evidence="1" id="KW-0812">Transmembrane</keyword>
<sequence length="264" mass="29450">MPIFANELSMTETLFGGLLVAVILFFLVRKAGLSNFWAGVLSGVLPFITYIAYSSKHWPGGDVLTIHFAVYLANAGLLIVFGGMQKKKENMHWAPRVIIGFFMGLLLLNAILLSVATRGLPDLITRSFLPNPANRQVHTGFPGVIPHDRNKLYESHVQKIEQQKNLGWNVDIQGLDVLKNNLASNITIKLSDKQRQPIVAATITIEFWRMANSADDQTIRFSETKPGEYHAMLRLSDQGLWLSDLEIVKGEAHYALKQPITVGQ</sequence>
<feature type="transmembrane region" description="Helical" evidence="1">
    <location>
        <begin position="65"/>
        <end position="84"/>
    </location>
</feature>
<dbReference type="Pfam" id="PF05751">
    <property type="entry name" value="FixH"/>
    <property type="match status" value="1"/>
</dbReference>
<accession>A0A0B7IVP4</accession>
<keyword evidence="3" id="KW-1185">Reference proteome</keyword>
<keyword evidence="1" id="KW-0472">Membrane</keyword>